<protein>
    <submittedName>
        <fullName evidence="1">Uncharacterized protein</fullName>
    </submittedName>
</protein>
<gene>
    <name evidence="1" type="ORF">HPDFL43_00025430</name>
</gene>
<evidence type="ECO:0000313" key="1">
    <source>
        <dbReference type="EMBL" id="KGB27119.1"/>
    </source>
</evidence>
<proteinExistence type="predicted"/>
<reference evidence="1 2" key="2">
    <citation type="submission" date="2012-06" db="EMBL/GenBank/DDBJ databases">
        <authorList>
            <person name="Fiebig A."/>
        </authorList>
    </citation>
    <scope>NUCLEOTIDE SEQUENCE [LARGE SCALE GENOMIC DNA]</scope>
    <source>
        <strain evidence="1 2">DFL-43</strain>
    </source>
</reference>
<comment type="caution">
    <text evidence="1">The sequence shown here is derived from an EMBL/GenBank/DDBJ whole genome shotgun (WGS) entry which is preliminary data.</text>
</comment>
<sequence length="55" mass="5844">MSLFPGINPAQAGFENASDRLSPVTLVPIMGVFPAVYSAASRFGSTQSGRTKWQV</sequence>
<dbReference type="Proteomes" id="UP000004291">
    <property type="component" value="Chromosome"/>
</dbReference>
<name>A0A094Z2E3_HOEPD</name>
<keyword evidence="2" id="KW-1185">Reference proteome</keyword>
<dbReference type="HOGENOM" id="CLU_3026111_0_0_5"/>
<reference evidence="1 2" key="1">
    <citation type="submission" date="2007-10" db="EMBL/GenBank/DDBJ databases">
        <authorList>
            <person name="Wagner-Dobler I."/>
            <person name="Ferriera S."/>
            <person name="Johnson J."/>
            <person name="Kravitz S."/>
            <person name="Beeson K."/>
            <person name="Sutton G."/>
            <person name="Rogers Y.-H."/>
            <person name="Friedman R."/>
            <person name="Frazier M."/>
            <person name="Venter J.C."/>
        </authorList>
    </citation>
    <scope>NUCLEOTIDE SEQUENCE [LARGE SCALE GENOMIC DNA]</scope>
    <source>
        <strain evidence="1 2">DFL-43</strain>
    </source>
</reference>
<evidence type="ECO:0000313" key="2">
    <source>
        <dbReference type="Proteomes" id="UP000004291"/>
    </source>
</evidence>
<accession>A0A094Z2E3</accession>
<dbReference type="EMBL" id="ABIA03000002">
    <property type="protein sequence ID" value="KGB27119.1"/>
    <property type="molecule type" value="Genomic_DNA"/>
</dbReference>
<dbReference type="AlphaFoldDB" id="A0A094Z2E3"/>
<organism evidence="1 2">
    <name type="scientific">Hoeflea phototrophica (strain DSM 17068 / NCIMB 14078 / DFL-43)</name>
    <dbReference type="NCBI Taxonomy" id="411684"/>
    <lineage>
        <taxon>Bacteria</taxon>
        <taxon>Pseudomonadati</taxon>
        <taxon>Pseudomonadota</taxon>
        <taxon>Alphaproteobacteria</taxon>
        <taxon>Hyphomicrobiales</taxon>
        <taxon>Rhizobiaceae</taxon>
        <taxon>Hoeflea</taxon>
    </lineage>
</organism>